<dbReference type="Proteomes" id="UP000189701">
    <property type="component" value="Unplaced"/>
</dbReference>
<gene>
    <name evidence="2" type="primary">LOC104228833</name>
</gene>
<keyword evidence="1" id="KW-1185">Reference proteome</keyword>
<evidence type="ECO:0000313" key="2">
    <source>
        <dbReference type="RefSeq" id="XP_009779678.1"/>
    </source>
</evidence>
<protein>
    <submittedName>
        <fullName evidence="2">Uncharacterized protein LOC104228833 isoform X1</fullName>
    </submittedName>
</protein>
<reference evidence="2" key="2">
    <citation type="submission" date="2025-08" db="UniProtKB">
        <authorList>
            <consortium name="RefSeq"/>
        </authorList>
    </citation>
    <scope>IDENTIFICATION</scope>
    <source>
        <tissue evidence="2">Leaf</tissue>
    </source>
</reference>
<dbReference type="AlphaFoldDB" id="A0A1U7WM68"/>
<proteinExistence type="predicted"/>
<name>A0A1U7WM68_NICSY</name>
<organism evidence="1 2">
    <name type="scientific">Nicotiana sylvestris</name>
    <name type="common">Wood tobacco</name>
    <name type="synonym">South American tobacco</name>
    <dbReference type="NCBI Taxonomy" id="4096"/>
    <lineage>
        <taxon>Eukaryota</taxon>
        <taxon>Viridiplantae</taxon>
        <taxon>Streptophyta</taxon>
        <taxon>Embryophyta</taxon>
        <taxon>Tracheophyta</taxon>
        <taxon>Spermatophyta</taxon>
        <taxon>Magnoliopsida</taxon>
        <taxon>eudicotyledons</taxon>
        <taxon>Gunneridae</taxon>
        <taxon>Pentapetalae</taxon>
        <taxon>asterids</taxon>
        <taxon>lamiids</taxon>
        <taxon>Solanales</taxon>
        <taxon>Solanaceae</taxon>
        <taxon>Nicotianoideae</taxon>
        <taxon>Nicotianeae</taxon>
        <taxon>Nicotiana</taxon>
    </lineage>
</organism>
<reference evidence="1" key="1">
    <citation type="journal article" date="2013" name="Genome Biol.">
        <title>Reference genomes and transcriptomes of Nicotiana sylvestris and Nicotiana tomentosiformis.</title>
        <authorList>
            <person name="Sierro N."/>
            <person name="Battey J.N."/>
            <person name="Ouadi S."/>
            <person name="Bovet L."/>
            <person name="Goepfert S."/>
            <person name="Bakaher N."/>
            <person name="Peitsch M.C."/>
            <person name="Ivanov N.V."/>
        </authorList>
    </citation>
    <scope>NUCLEOTIDE SEQUENCE [LARGE SCALE GENOMIC DNA]</scope>
</reference>
<dbReference type="RefSeq" id="XP_009779678.1">
    <property type="nucleotide sequence ID" value="XM_009781376.1"/>
</dbReference>
<accession>A0A1U7WM68</accession>
<sequence length="106" mass="11752">MTWNSTQVGNLRGGKTGKTILACVITTCPHQNFKLLVICLHFLLQWTSQIVLMASEEEKKTRRSLLDFPIVSFHRPSVLVGIRLCNDAITLPASYCSGPASYPLTC</sequence>
<evidence type="ECO:0000313" key="1">
    <source>
        <dbReference type="Proteomes" id="UP000189701"/>
    </source>
</evidence>